<accession>A0A7W4XWE7</accession>
<sequence length="251" mass="25500">MPDLTGALVRTAHADAWAVTAGGRPGGAVADLGGARAACSGLPFGPYNGTDLLDPATTDPERVAAWWAARGTPWAWRTPPSPAWPTGWPGGDLLVHQRLAGLRPARFAPAPLPAGVAVRRAAPQDLDAVVAVDVAAFGGPAAPVRRWLAGHLENPGVEVGLVLDGDEPVATAHAVRSDGAAGPAVLLAGVGVVPGARRRGVGAGLSSWLLERALAAGAALAHLQPDDDRAARVYARLGFTEVEGLDVRTPG</sequence>
<protein>
    <submittedName>
        <fullName evidence="2">GNAT superfamily N-acetyltransferase</fullName>
    </submittedName>
</protein>
<dbReference type="Pfam" id="PF00583">
    <property type="entry name" value="Acetyltransf_1"/>
    <property type="match status" value="1"/>
</dbReference>
<gene>
    <name evidence="2" type="ORF">FHR75_001150</name>
</gene>
<name>A0A7W4XWE7_KINRA</name>
<evidence type="ECO:0000313" key="2">
    <source>
        <dbReference type="EMBL" id="MBB2900362.1"/>
    </source>
</evidence>
<dbReference type="RefSeq" id="WP_183390646.1">
    <property type="nucleotide sequence ID" value="NZ_JACHVY010000001.1"/>
</dbReference>
<dbReference type="Proteomes" id="UP000533269">
    <property type="component" value="Unassembled WGS sequence"/>
</dbReference>
<dbReference type="SUPFAM" id="SSF55729">
    <property type="entry name" value="Acyl-CoA N-acyltransferases (Nat)"/>
    <property type="match status" value="1"/>
</dbReference>
<dbReference type="AlphaFoldDB" id="A0A7W4XWE7"/>
<dbReference type="GO" id="GO:0016747">
    <property type="term" value="F:acyltransferase activity, transferring groups other than amino-acyl groups"/>
    <property type="evidence" value="ECO:0007669"/>
    <property type="project" value="InterPro"/>
</dbReference>
<evidence type="ECO:0000259" key="1">
    <source>
        <dbReference type="PROSITE" id="PS51186"/>
    </source>
</evidence>
<dbReference type="PROSITE" id="PS51186">
    <property type="entry name" value="GNAT"/>
    <property type="match status" value="1"/>
</dbReference>
<dbReference type="EMBL" id="JACHVY010000001">
    <property type="protein sequence ID" value="MBB2900362.1"/>
    <property type="molecule type" value="Genomic_DNA"/>
</dbReference>
<reference evidence="2 3" key="2">
    <citation type="submission" date="2020-08" db="EMBL/GenBank/DDBJ databases">
        <authorList>
            <person name="Partida-Martinez L."/>
            <person name="Huntemann M."/>
            <person name="Clum A."/>
            <person name="Wang J."/>
            <person name="Palaniappan K."/>
            <person name="Ritter S."/>
            <person name="Chen I.-M."/>
            <person name="Stamatis D."/>
            <person name="Reddy T."/>
            <person name="O'Malley R."/>
            <person name="Daum C."/>
            <person name="Shapiro N."/>
            <person name="Ivanova N."/>
            <person name="Kyrpides N."/>
            <person name="Woyke T."/>
        </authorList>
    </citation>
    <scope>NUCLEOTIDE SEQUENCE [LARGE SCALE GENOMIC DNA]</scope>
    <source>
        <strain evidence="2 3">AS2.23</strain>
    </source>
</reference>
<comment type="caution">
    <text evidence="2">The sequence shown here is derived from an EMBL/GenBank/DDBJ whole genome shotgun (WGS) entry which is preliminary data.</text>
</comment>
<keyword evidence="2" id="KW-0808">Transferase</keyword>
<feature type="domain" description="N-acetyltransferase" evidence="1">
    <location>
        <begin position="116"/>
        <end position="251"/>
    </location>
</feature>
<reference evidence="2 3" key="1">
    <citation type="submission" date="2020-08" db="EMBL/GenBank/DDBJ databases">
        <title>The Agave Microbiome: Exploring the role of microbial communities in plant adaptations to desert environments.</title>
        <authorList>
            <person name="Partida-Martinez L.P."/>
        </authorList>
    </citation>
    <scope>NUCLEOTIDE SEQUENCE [LARGE SCALE GENOMIC DNA]</scope>
    <source>
        <strain evidence="2 3">AS2.23</strain>
    </source>
</reference>
<dbReference type="Gene3D" id="3.40.630.30">
    <property type="match status" value="1"/>
</dbReference>
<dbReference type="InterPro" id="IPR016181">
    <property type="entry name" value="Acyl_CoA_acyltransferase"/>
</dbReference>
<evidence type="ECO:0000313" key="3">
    <source>
        <dbReference type="Proteomes" id="UP000533269"/>
    </source>
</evidence>
<proteinExistence type="predicted"/>
<organism evidence="2 3">
    <name type="scientific">Kineococcus radiotolerans</name>
    <dbReference type="NCBI Taxonomy" id="131568"/>
    <lineage>
        <taxon>Bacteria</taxon>
        <taxon>Bacillati</taxon>
        <taxon>Actinomycetota</taxon>
        <taxon>Actinomycetes</taxon>
        <taxon>Kineosporiales</taxon>
        <taxon>Kineosporiaceae</taxon>
        <taxon>Kineococcus</taxon>
    </lineage>
</organism>
<dbReference type="InterPro" id="IPR000182">
    <property type="entry name" value="GNAT_dom"/>
</dbReference>